<organism evidence="2 3">
    <name type="scientific">SAR86 cluster bacterium</name>
    <dbReference type="NCBI Taxonomy" id="2030880"/>
    <lineage>
        <taxon>Bacteria</taxon>
        <taxon>Pseudomonadati</taxon>
        <taxon>Pseudomonadota</taxon>
        <taxon>Gammaproteobacteria</taxon>
        <taxon>SAR86 cluster</taxon>
    </lineage>
</organism>
<feature type="domain" description="Peptidase M16C associated" evidence="1">
    <location>
        <begin position="472"/>
        <end position="719"/>
    </location>
</feature>
<dbReference type="GO" id="GO:0006508">
    <property type="term" value="P:proteolysis"/>
    <property type="evidence" value="ECO:0007669"/>
    <property type="project" value="InterPro"/>
</dbReference>
<dbReference type="PANTHER" id="PTHR43016:SF13">
    <property type="entry name" value="PRESEQUENCE PROTEASE, MITOCHONDRIAL"/>
    <property type="match status" value="1"/>
</dbReference>
<dbReference type="InterPro" id="IPR007863">
    <property type="entry name" value="Peptidase_M16_C"/>
</dbReference>
<dbReference type="SMART" id="SM01264">
    <property type="entry name" value="M16C_associated"/>
    <property type="match status" value="1"/>
</dbReference>
<sequence length="980" mass="109590">MPLETSRNSDSSFRQLRSRFLETLNIDVEEYEHKVTGAKHFHLASDNPENVFMVALRTVPMDSTGVAHILEHTALCGSKKFPVRDPFFMMIRRSMNTFMNAMTSSDWTAYPFASQNRKDFNNLLEVYLDAVFFSRLDPMDFSQEGHRLEFAEANNPETELEYKGVVYNEMKGAMSSQNSIIWQHLCKHLYPTTTYHYNSGGDPADIPNLSYEQLLKFYKTHYHPSNAIFMTFGDIPASEHQEKFEALALEQFDKLDVHIAVGDEKRYQTPIKVLEQFPLENDEAEDDLKDKSHVLVSWLLGQNTNLEELFKAQLLSSVLLDNSASPLLQVLETTDLGASPSPLCGLEDSHREMSFICGLESCDDANTDAIEELILSTLKSIAEQGVEQSMIEAALHSLELHQREITGDSYPYGLQLILSSLSTATHRGDPIELLDIDPVLKLLKKEIQNPDFLPGLIKDLLLDNPHRVTLTVVPNSQLAKKTRDEERQKLDAIKSQLSDSEKLKIVSQAQALSERQQQVDDMSILPKVDLDDVPADINWPQAESSAINKIPLAFYPQGTNGLSYQDIIIQLPALPDELKNLLPLYSSCLPELGVGSSSYLEIQALQASISGGIHAHISMRNQLENEQSMDAYMILGSKALYANQDKLSQLMKDTLESCRFDELSRIKELIQQIASHKEQSVTSQGHVLAMGIAASKMSAIAELNYENSGMQGILNLKSMVKDFNKDAHLAAYAEKLQTLHELIIQGDKRLLCIAEASEKEPLIKQLNELWMNTANSTTAKPFAMDAVRANVNTAWLCNTQVNFCATAFPSVPAAHKDTAALTVLGGFLRNGYLHGAIREQGGAYGGGATQDSGSASFRFYSYRDPRLSETLDDFEQAINWLHDNPHDQSQLEEAILGVISSLDKPASPAGTAKQAYYNELFGRDKEHRAKFRQQVLEVDIPKLQEVAANYLTPEKRSVGIISSKEHTAELEKLNLKINSI</sequence>
<dbReference type="Pfam" id="PF08367">
    <property type="entry name" value="M16C_assoc"/>
    <property type="match status" value="1"/>
</dbReference>
<dbReference type="GO" id="GO:0046872">
    <property type="term" value="F:metal ion binding"/>
    <property type="evidence" value="ECO:0007669"/>
    <property type="project" value="InterPro"/>
</dbReference>
<dbReference type="FunFam" id="3.30.830.10:FF:000011">
    <property type="entry name" value="Presequence protease, mitochondrial"/>
    <property type="match status" value="1"/>
</dbReference>
<comment type="caution">
    <text evidence="2">The sequence shown here is derived from an EMBL/GenBank/DDBJ whole genome shotgun (WGS) entry which is preliminary data.</text>
</comment>
<dbReference type="PANTHER" id="PTHR43016">
    <property type="entry name" value="PRESEQUENCE PROTEASE"/>
    <property type="match status" value="1"/>
</dbReference>
<accession>A0A2A5C7Q3</accession>
<name>A0A2A5C7Q3_9GAMM</name>
<dbReference type="InterPro" id="IPR013578">
    <property type="entry name" value="Peptidase_M16C_assoc"/>
</dbReference>
<dbReference type="InterPro" id="IPR011249">
    <property type="entry name" value="Metalloenz_LuxS/M16"/>
</dbReference>
<protein>
    <submittedName>
        <fullName evidence="2">Peptidase M16</fullName>
    </submittedName>
</protein>
<evidence type="ECO:0000313" key="2">
    <source>
        <dbReference type="EMBL" id="PCJ39615.1"/>
    </source>
</evidence>
<dbReference type="EMBL" id="NVWI01000013">
    <property type="protein sequence ID" value="PCJ39615.1"/>
    <property type="molecule type" value="Genomic_DNA"/>
</dbReference>
<dbReference type="Proteomes" id="UP000228987">
    <property type="component" value="Unassembled WGS sequence"/>
</dbReference>
<reference evidence="3" key="1">
    <citation type="submission" date="2017-08" db="EMBL/GenBank/DDBJ databases">
        <title>A dynamic microbial community with high functional redundancy inhabits the cold, oxic subseafloor aquifer.</title>
        <authorList>
            <person name="Tully B.J."/>
            <person name="Wheat C.G."/>
            <person name="Glazer B.T."/>
            <person name="Huber J.A."/>
        </authorList>
    </citation>
    <scope>NUCLEOTIDE SEQUENCE [LARGE SCALE GENOMIC DNA]</scope>
</reference>
<dbReference type="Gene3D" id="3.30.830.10">
    <property type="entry name" value="Metalloenzyme, LuxS/M16 peptidase-like"/>
    <property type="match status" value="4"/>
</dbReference>
<dbReference type="Pfam" id="PF22516">
    <property type="entry name" value="PreP_C"/>
    <property type="match status" value="1"/>
</dbReference>
<gene>
    <name evidence="2" type="ORF">COA71_13285</name>
</gene>
<dbReference type="Pfam" id="PF05193">
    <property type="entry name" value="Peptidase_M16_C"/>
    <property type="match status" value="1"/>
</dbReference>
<proteinExistence type="predicted"/>
<dbReference type="InterPro" id="IPR055130">
    <property type="entry name" value="PreP_C"/>
</dbReference>
<evidence type="ECO:0000313" key="3">
    <source>
        <dbReference type="Proteomes" id="UP000228987"/>
    </source>
</evidence>
<evidence type="ECO:0000259" key="1">
    <source>
        <dbReference type="SMART" id="SM01264"/>
    </source>
</evidence>
<dbReference type="InterPro" id="IPR011765">
    <property type="entry name" value="Pept_M16_N"/>
</dbReference>
<dbReference type="AlphaFoldDB" id="A0A2A5C7Q3"/>
<dbReference type="Pfam" id="PF00675">
    <property type="entry name" value="Peptidase_M16"/>
    <property type="match status" value="1"/>
</dbReference>
<dbReference type="SUPFAM" id="SSF63411">
    <property type="entry name" value="LuxS/MPP-like metallohydrolase"/>
    <property type="match status" value="4"/>
</dbReference>